<evidence type="ECO:0000313" key="3">
    <source>
        <dbReference type="Proteomes" id="UP000283458"/>
    </source>
</evidence>
<dbReference type="EMBL" id="QYUL01000001">
    <property type="protein sequence ID" value="RJF84196.1"/>
    <property type="molecule type" value="Genomic_DNA"/>
</dbReference>
<keyword evidence="3" id="KW-1185">Reference proteome</keyword>
<gene>
    <name evidence="2" type="ORF">D3877_06295</name>
</gene>
<reference evidence="2 3" key="1">
    <citation type="submission" date="2018-09" db="EMBL/GenBank/DDBJ databases">
        <authorList>
            <person name="Zhu H."/>
        </authorList>
    </citation>
    <scope>NUCLEOTIDE SEQUENCE [LARGE SCALE GENOMIC DNA]</scope>
    <source>
        <strain evidence="2 3">K2W22B-5</strain>
    </source>
</reference>
<feature type="region of interest" description="Disordered" evidence="1">
    <location>
        <begin position="1"/>
        <end position="42"/>
    </location>
</feature>
<organism evidence="2 3">
    <name type="scientific">Azospirillum cavernae</name>
    <dbReference type="NCBI Taxonomy" id="2320860"/>
    <lineage>
        <taxon>Bacteria</taxon>
        <taxon>Pseudomonadati</taxon>
        <taxon>Pseudomonadota</taxon>
        <taxon>Alphaproteobacteria</taxon>
        <taxon>Rhodospirillales</taxon>
        <taxon>Azospirillaceae</taxon>
        <taxon>Azospirillum</taxon>
    </lineage>
</organism>
<evidence type="ECO:0000313" key="2">
    <source>
        <dbReference type="EMBL" id="RJF84196.1"/>
    </source>
</evidence>
<dbReference type="AlphaFoldDB" id="A0A418W2I2"/>
<feature type="region of interest" description="Disordered" evidence="1">
    <location>
        <begin position="60"/>
        <end position="166"/>
    </location>
</feature>
<protein>
    <submittedName>
        <fullName evidence="2">Uncharacterized protein</fullName>
    </submittedName>
</protein>
<feature type="compositionally biased region" description="Low complexity" evidence="1">
    <location>
        <begin position="60"/>
        <end position="84"/>
    </location>
</feature>
<proteinExistence type="predicted"/>
<accession>A0A418W2I2</accession>
<evidence type="ECO:0000256" key="1">
    <source>
        <dbReference type="SAM" id="MobiDB-lite"/>
    </source>
</evidence>
<feature type="compositionally biased region" description="Polar residues" evidence="1">
    <location>
        <begin position="157"/>
        <end position="166"/>
    </location>
</feature>
<feature type="compositionally biased region" description="Low complexity" evidence="1">
    <location>
        <begin position="14"/>
        <end position="31"/>
    </location>
</feature>
<dbReference type="Proteomes" id="UP000283458">
    <property type="component" value="Unassembled WGS sequence"/>
</dbReference>
<comment type="caution">
    <text evidence="2">The sequence shown here is derived from an EMBL/GenBank/DDBJ whole genome shotgun (WGS) entry which is preliminary data.</text>
</comment>
<name>A0A418W2I2_9PROT</name>
<sequence>MRLLGANGPRLVESSSSPSATAPVASVKVSTDSAPTAAPKGLIGSAVTLDACPKRAPAIRTVPPSAASSASTSAPVSAARPTARPDTRIISGVTASKRPRNSQPRADDQGSIRPATITPSGRRKPDTATQAPGASASRPNADPISIFCPRMMAASPATRSTGPATA</sequence>